<dbReference type="InterPro" id="IPR025376">
    <property type="entry name" value="CD1107-like_dom"/>
</dbReference>
<feature type="region of interest" description="Disordered" evidence="1">
    <location>
        <begin position="634"/>
        <end position="657"/>
    </location>
</feature>
<evidence type="ECO:0000259" key="4">
    <source>
        <dbReference type="Pfam" id="PF14283"/>
    </source>
</evidence>
<feature type="region of interest" description="Disordered" evidence="1">
    <location>
        <begin position="442"/>
        <end position="541"/>
    </location>
</feature>
<evidence type="ECO:0000256" key="2">
    <source>
        <dbReference type="SAM" id="Phobius"/>
    </source>
</evidence>
<protein>
    <recommendedName>
        <fullName evidence="4">Mobile element protein CD1107-like domain-containing protein</fullName>
    </recommendedName>
</protein>
<keyword evidence="2" id="KW-0812">Transmembrane</keyword>
<feature type="compositionally biased region" description="Acidic residues" evidence="1">
    <location>
        <begin position="722"/>
        <end position="745"/>
    </location>
</feature>
<comment type="caution">
    <text evidence="5">The sequence shown here is derived from an EMBL/GenBank/DDBJ whole genome shotgun (WGS) entry which is preliminary data.</text>
</comment>
<dbReference type="Proteomes" id="UP000254396">
    <property type="component" value="Unassembled WGS sequence"/>
</dbReference>
<feature type="compositionally biased region" description="Acidic residues" evidence="1">
    <location>
        <begin position="690"/>
        <end position="714"/>
    </location>
</feature>
<dbReference type="AlphaFoldDB" id="A0AAX2KUI7"/>
<keyword evidence="3" id="KW-0732">Signal</keyword>
<name>A0AAX2KUI7_ENTFL</name>
<feature type="domain" description="Mobile element protein CD1107-like" evidence="4">
    <location>
        <begin position="230"/>
        <end position="274"/>
    </location>
</feature>
<evidence type="ECO:0000256" key="3">
    <source>
        <dbReference type="SAM" id="SignalP"/>
    </source>
</evidence>
<evidence type="ECO:0000256" key="1">
    <source>
        <dbReference type="SAM" id="MobiDB-lite"/>
    </source>
</evidence>
<evidence type="ECO:0000313" key="5">
    <source>
        <dbReference type="EMBL" id="STP65278.1"/>
    </source>
</evidence>
<proteinExistence type="predicted"/>
<feature type="signal peptide" evidence="3">
    <location>
        <begin position="1"/>
        <end position="32"/>
    </location>
</feature>
<gene>
    <name evidence="5" type="ORF">NCTC13379_01539</name>
</gene>
<organism evidence="5 6">
    <name type="scientific">Enterococcus faecalis</name>
    <name type="common">Streptococcus faecalis</name>
    <dbReference type="NCBI Taxonomy" id="1351"/>
    <lineage>
        <taxon>Bacteria</taxon>
        <taxon>Bacillati</taxon>
        <taxon>Bacillota</taxon>
        <taxon>Bacilli</taxon>
        <taxon>Lactobacillales</taxon>
        <taxon>Enterococcaceae</taxon>
        <taxon>Enterococcus</taxon>
    </lineage>
</organism>
<reference evidence="5 6" key="1">
    <citation type="submission" date="2018-06" db="EMBL/GenBank/DDBJ databases">
        <authorList>
            <consortium name="Pathogen Informatics"/>
            <person name="Doyle S."/>
        </authorList>
    </citation>
    <scope>NUCLEOTIDE SEQUENCE [LARGE SCALE GENOMIC DNA]</scope>
    <source>
        <strain evidence="5 6">NCTC13379</strain>
    </source>
</reference>
<keyword evidence="2" id="KW-0472">Membrane</keyword>
<feature type="transmembrane region" description="Helical" evidence="2">
    <location>
        <begin position="659"/>
        <end position="678"/>
    </location>
</feature>
<sequence>MKTKRFQRTAAMLLCIFICAWTMFPLMGAAFAAENGLHDTAEPEITCFCDIHCTADALNADCPVCTQDVNACTGTEPEAPTETETPTEPEITCSCNIRCTADTLNADCPVCTQDVAACTGAEPEIACFCDIRCTADTLNADCPICVQEAAACIGAEPEPVCTCETRCAADAPDTDCPICTQDVTGCTGKEPEPPAKLVCICAAHCEPGAVNADCPACLLNLADCIVEAPTPVPVCVCENRCELGAVNADCPICRTDLAGCTGKAPAPIPASNLSIKITPPSGWATGSAAAEFRITDEAGNGFALVQVKIEKNGQWRDVTDSLKQNENRWYGEIDLSENCTVYVCANGHDGKVYEKSRYIECFDRTAPALRAGMDGRLLRAEASDDLSGVAAIYIDGEKYTDLTNGTLDIPLRDLPDDYEQLSVQAVDAAGNKSKIVQVKNPNYQAEDNKQKPSTGQTQPPATTAPVTSTTPAPTTPATSATTPPTTPTTNPATTTATKPAAGTGSAKPSASASAAPDEETDTTPRDPIPLTPDGQATVLDNATGEDGKEFYTIQTPDENVFYLIIDNQRDTENVYFLNAVTEADLMALAVKEDDTPQTDAIPDPEPACICTEQCAAGEVNTACPVCTLTRKDCTGKAPVTDTETEPDEKPEKTKSGGSGTLILVLLVALAAGGAGYYFKIYKPKKDLDDAEDFDELTGGDEEETVNEDEDVDAQEETRQTGDEEPAAYDEPEEPDYPENYGGEDD</sequence>
<feature type="domain" description="Mobile element protein CD1107-like" evidence="4">
    <location>
        <begin position="529"/>
        <end position="685"/>
    </location>
</feature>
<evidence type="ECO:0000313" key="6">
    <source>
        <dbReference type="Proteomes" id="UP000254396"/>
    </source>
</evidence>
<dbReference type="RefSeq" id="WP_002368715.1">
    <property type="nucleotide sequence ID" value="NZ_CP039296.1"/>
</dbReference>
<keyword evidence="2" id="KW-1133">Transmembrane helix</keyword>
<feature type="region of interest" description="Disordered" evidence="1">
    <location>
        <begin position="690"/>
        <end position="745"/>
    </location>
</feature>
<accession>A0AAX2KUI7</accession>
<feature type="compositionally biased region" description="Low complexity" evidence="1">
    <location>
        <begin position="452"/>
        <end position="515"/>
    </location>
</feature>
<dbReference type="Pfam" id="PF14283">
    <property type="entry name" value="CD1107-like"/>
    <property type="match status" value="2"/>
</dbReference>
<dbReference type="EMBL" id="UGIX01000001">
    <property type="protein sequence ID" value="STP65278.1"/>
    <property type="molecule type" value="Genomic_DNA"/>
</dbReference>
<feature type="chain" id="PRO_5043623466" description="Mobile element protein CD1107-like domain-containing protein" evidence="3">
    <location>
        <begin position="33"/>
        <end position="745"/>
    </location>
</feature>